<dbReference type="PANTHER" id="PTHR45664">
    <property type="entry name" value="PROTEIN ZERKNUELLT 1-RELATED"/>
    <property type="match status" value="1"/>
</dbReference>
<feature type="compositionally biased region" description="Polar residues" evidence="7">
    <location>
        <begin position="195"/>
        <end position="219"/>
    </location>
</feature>
<accession>A0A7R9M1C4</accession>
<dbReference type="InterPro" id="IPR020479">
    <property type="entry name" value="HD_metazoa"/>
</dbReference>
<feature type="compositionally biased region" description="Polar residues" evidence="7">
    <location>
        <begin position="332"/>
        <end position="360"/>
    </location>
</feature>
<sequence length="612" mass="67757">MPRRLRTAYTNNQLLELEKEFHFNKYLCRPRRIEIAATLELSERQVKVWFQNRRMKHKRQSLVSKNGDEKGAKSGSCSNDEDSMDMDGGSGEGGHASGSDTGLDLDKSVLSPNDSNHSQSSREEISLEKTSKLTPHSLIDGNQCCGESISNRTNITTSGVGSPSVMSPHCEDIKISVSNSSHLLHSALSSVSSSPTTTRNALSSPSSVTISPKGHQSPSEHLVCAPIHVTKVRNWTPNTRQPLNTLNKIECHSNQNSLNPVVSTSSAHLTAQQPLHGQHPPNSQNFYNRCFNTCSSSPSTTFSYGRRQRYSTQFSSQSSSRSPPSNASVSQTTNFGYRTPPSDNFTANTRTSQETTSASTPEPLATTKFFSCGPNGSLYSAQPQQQSSQLHQRPHYFTADYNCDYSGVRSEPQTYPQRQPYESTFIDNAQQPQPQQQYLSNGIAYAMSHTDQESYGSENSGRPQANTTTNTYTNTNTNPTNAAYYEVETNSSDHNSHRIPSEYNAIALKQQPQQYTSQSQTNSSHQHQYYDMHSAGTAGTGMAVAVSPNIPNTYDQTYCNSNSNNSTDLSANAYSNYNNSNYYDVYNNCTNNEFNFINIANEFTSPEYYQLS</sequence>
<feature type="compositionally biased region" description="Low complexity" evidence="7">
    <location>
        <begin position="310"/>
        <end position="331"/>
    </location>
</feature>
<dbReference type="AlphaFoldDB" id="A0A7R9M1C4"/>
<dbReference type="InterPro" id="IPR017970">
    <property type="entry name" value="Homeobox_CS"/>
</dbReference>
<dbReference type="FunFam" id="1.10.10.60:FF:000176">
    <property type="entry name" value="pancreas/duodenum homeobox protein 1"/>
    <property type="match status" value="1"/>
</dbReference>
<gene>
    <name evidence="9" type="ORF">ONB1V03_LOCUS8350</name>
</gene>
<dbReference type="GO" id="GO:0000978">
    <property type="term" value="F:RNA polymerase II cis-regulatory region sequence-specific DNA binding"/>
    <property type="evidence" value="ECO:0007669"/>
    <property type="project" value="TreeGrafter"/>
</dbReference>
<dbReference type="PANTHER" id="PTHR45664:SF2">
    <property type="entry name" value="HOMEOTIC PROTEIN PROBOSCIPEDIA"/>
    <property type="match status" value="1"/>
</dbReference>
<name>A0A7R9M1C4_9ACAR</name>
<dbReference type="SMART" id="SM00389">
    <property type="entry name" value="HOX"/>
    <property type="match status" value="1"/>
</dbReference>
<comment type="subcellular location">
    <subcellularLocation>
        <location evidence="1 5 6">Nucleus</location>
    </subcellularLocation>
</comment>
<dbReference type="InterPro" id="IPR001356">
    <property type="entry name" value="HD"/>
</dbReference>
<dbReference type="InterPro" id="IPR009057">
    <property type="entry name" value="Homeodomain-like_sf"/>
</dbReference>
<evidence type="ECO:0000259" key="8">
    <source>
        <dbReference type="PROSITE" id="PS50071"/>
    </source>
</evidence>
<keyword evidence="10" id="KW-1185">Reference proteome</keyword>
<keyword evidence="2 5" id="KW-0238">DNA-binding</keyword>
<dbReference type="PRINTS" id="PR00024">
    <property type="entry name" value="HOMEOBOX"/>
</dbReference>
<evidence type="ECO:0000313" key="9">
    <source>
        <dbReference type="EMBL" id="CAD7651539.1"/>
    </source>
</evidence>
<reference evidence="9" key="1">
    <citation type="submission" date="2020-11" db="EMBL/GenBank/DDBJ databases">
        <authorList>
            <person name="Tran Van P."/>
        </authorList>
    </citation>
    <scope>NUCLEOTIDE SEQUENCE</scope>
</reference>
<dbReference type="CDD" id="cd00086">
    <property type="entry name" value="homeodomain"/>
    <property type="match status" value="1"/>
</dbReference>
<organism evidence="9">
    <name type="scientific">Oppiella nova</name>
    <dbReference type="NCBI Taxonomy" id="334625"/>
    <lineage>
        <taxon>Eukaryota</taxon>
        <taxon>Metazoa</taxon>
        <taxon>Ecdysozoa</taxon>
        <taxon>Arthropoda</taxon>
        <taxon>Chelicerata</taxon>
        <taxon>Arachnida</taxon>
        <taxon>Acari</taxon>
        <taxon>Acariformes</taxon>
        <taxon>Sarcoptiformes</taxon>
        <taxon>Oribatida</taxon>
        <taxon>Brachypylina</taxon>
        <taxon>Oppioidea</taxon>
        <taxon>Oppiidae</taxon>
        <taxon>Oppiella</taxon>
    </lineage>
</organism>
<feature type="compositionally biased region" description="Polar residues" evidence="7">
    <location>
        <begin position="453"/>
        <end position="464"/>
    </location>
</feature>
<dbReference type="Proteomes" id="UP000728032">
    <property type="component" value="Unassembled WGS sequence"/>
</dbReference>
<feature type="compositionally biased region" description="Low complexity" evidence="7">
    <location>
        <begin position="465"/>
        <end position="477"/>
    </location>
</feature>
<dbReference type="Pfam" id="PF00046">
    <property type="entry name" value="Homeodomain"/>
    <property type="match status" value="1"/>
</dbReference>
<feature type="compositionally biased region" description="Polar residues" evidence="7">
    <location>
        <begin position="110"/>
        <end position="119"/>
    </location>
</feature>
<feature type="region of interest" description="Disordered" evidence="7">
    <location>
        <begin position="451"/>
        <end position="477"/>
    </location>
</feature>
<feature type="compositionally biased region" description="Basic and acidic residues" evidence="7">
    <location>
        <begin position="120"/>
        <end position="131"/>
    </location>
</feature>
<keyword evidence="3 5" id="KW-0371">Homeobox</keyword>
<dbReference type="GO" id="GO:0005634">
    <property type="term" value="C:nucleus"/>
    <property type="evidence" value="ECO:0007669"/>
    <property type="project" value="UniProtKB-SubCell"/>
</dbReference>
<feature type="region of interest" description="Disordered" evidence="7">
    <location>
        <begin position="191"/>
        <end position="219"/>
    </location>
</feature>
<proteinExistence type="predicted"/>
<dbReference type="SUPFAM" id="SSF46689">
    <property type="entry name" value="Homeodomain-like"/>
    <property type="match status" value="1"/>
</dbReference>
<dbReference type="GO" id="GO:0000981">
    <property type="term" value="F:DNA-binding transcription factor activity, RNA polymerase II-specific"/>
    <property type="evidence" value="ECO:0007669"/>
    <property type="project" value="InterPro"/>
</dbReference>
<dbReference type="PROSITE" id="PS50071">
    <property type="entry name" value="HOMEOBOX_2"/>
    <property type="match status" value="1"/>
</dbReference>
<evidence type="ECO:0000256" key="6">
    <source>
        <dbReference type="RuleBase" id="RU000682"/>
    </source>
</evidence>
<feature type="region of interest" description="Disordered" evidence="7">
    <location>
        <begin position="257"/>
        <end position="283"/>
    </location>
</feature>
<protein>
    <recommendedName>
        <fullName evidence="8">Homeobox domain-containing protein</fullName>
    </recommendedName>
</protein>
<dbReference type="Gene3D" id="1.10.10.60">
    <property type="entry name" value="Homeodomain-like"/>
    <property type="match status" value="1"/>
</dbReference>
<feature type="domain" description="Homeobox" evidence="8">
    <location>
        <begin position="1"/>
        <end position="60"/>
    </location>
</feature>
<evidence type="ECO:0000256" key="7">
    <source>
        <dbReference type="SAM" id="MobiDB-lite"/>
    </source>
</evidence>
<evidence type="ECO:0000256" key="2">
    <source>
        <dbReference type="ARBA" id="ARBA00023125"/>
    </source>
</evidence>
<dbReference type="PROSITE" id="PS00027">
    <property type="entry name" value="HOMEOBOX_1"/>
    <property type="match status" value="1"/>
</dbReference>
<feature type="DNA-binding region" description="Homeobox" evidence="5">
    <location>
        <begin position="3"/>
        <end position="61"/>
    </location>
</feature>
<evidence type="ECO:0000313" key="10">
    <source>
        <dbReference type="Proteomes" id="UP000728032"/>
    </source>
</evidence>
<evidence type="ECO:0000256" key="5">
    <source>
        <dbReference type="PROSITE-ProRule" id="PRU00108"/>
    </source>
</evidence>
<dbReference type="OrthoDB" id="6159439at2759"/>
<keyword evidence="4 5" id="KW-0539">Nucleus</keyword>
<evidence type="ECO:0000256" key="3">
    <source>
        <dbReference type="ARBA" id="ARBA00023155"/>
    </source>
</evidence>
<dbReference type="EMBL" id="OC919557">
    <property type="protein sequence ID" value="CAD7651539.1"/>
    <property type="molecule type" value="Genomic_DNA"/>
</dbReference>
<feature type="region of interest" description="Disordered" evidence="7">
    <location>
        <begin position="308"/>
        <end position="367"/>
    </location>
</feature>
<evidence type="ECO:0000256" key="4">
    <source>
        <dbReference type="ARBA" id="ARBA00023242"/>
    </source>
</evidence>
<dbReference type="GO" id="GO:0048513">
    <property type="term" value="P:animal organ development"/>
    <property type="evidence" value="ECO:0007669"/>
    <property type="project" value="UniProtKB-ARBA"/>
</dbReference>
<evidence type="ECO:0000256" key="1">
    <source>
        <dbReference type="ARBA" id="ARBA00004123"/>
    </source>
</evidence>
<dbReference type="EMBL" id="CAJPVJ010004732">
    <property type="protein sequence ID" value="CAG2168866.1"/>
    <property type="molecule type" value="Genomic_DNA"/>
</dbReference>
<feature type="region of interest" description="Disordered" evidence="7">
    <location>
        <begin position="57"/>
        <end position="145"/>
    </location>
</feature>